<evidence type="ECO:0000313" key="4">
    <source>
        <dbReference type="Proteomes" id="UP000002748"/>
    </source>
</evidence>
<dbReference type="GeneID" id="25988599"/>
<feature type="signal peptide" evidence="2">
    <location>
        <begin position="1"/>
        <end position="16"/>
    </location>
</feature>
<dbReference type="AlphaFoldDB" id="J5Q9X3"/>
<dbReference type="Proteomes" id="UP000002748">
    <property type="component" value="Unassembled WGS sequence"/>
</dbReference>
<dbReference type="VEuPathDB" id="FungiDB:A1Q1_05087"/>
<dbReference type="EMBL" id="ALBS01000297">
    <property type="protein sequence ID" value="EJT46258.1"/>
    <property type="molecule type" value="Genomic_DNA"/>
</dbReference>
<feature type="compositionally biased region" description="Pro residues" evidence="1">
    <location>
        <begin position="234"/>
        <end position="294"/>
    </location>
</feature>
<dbReference type="KEGG" id="tasa:A1Q1_05087"/>
<comment type="caution">
    <text evidence="3">The sequence shown here is derived from an EMBL/GenBank/DDBJ whole genome shotgun (WGS) entry which is preliminary data.</text>
</comment>
<dbReference type="RefSeq" id="XP_014177369.1">
    <property type="nucleotide sequence ID" value="XM_014321894.1"/>
</dbReference>
<evidence type="ECO:0000256" key="2">
    <source>
        <dbReference type="SAM" id="SignalP"/>
    </source>
</evidence>
<evidence type="ECO:0008006" key="5">
    <source>
        <dbReference type="Google" id="ProtNLM"/>
    </source>
</evidence>
<keyword evidence="2" id="KW-0732">Signal</keyword>
<feature type="region of interest" description="Disordered" evidence="1">
    <location>
        <begin position="224"/>
        <end position="308"/>
    </location>
</feature>
<sequence>MKFFTAFAVLAAVVSAAPSAYSFEARDDKCLPQRIAVVVLDNSYSTTFADEKNLRQEVPRKVFAKMTPDEDKGAFLSTEYQGPQVLAAMNTVNALEWPAPGRGYTDRPLVEIINAATKHIKDTIKEDFRDRAAIVFVSDAWDNTDGNSGWHPGQIGVKTAQAIRDAKDLGIRVHWGKPNQHHDVRDIGEVGSAVLESGGWYSELNDGGGLDYFIDQLFKKGLTNKDQECGTPGKPDPIPTPSSTEKPPPTSEAPPPTSSQAPPPTSEAPPPTSSQAPPPTSSAAPPPSSKPSPAPTECSASVSTVTDKVTEKVTETVKETVTAPAPSATSGKVCLAPCDVPGAKPLPEMPKFEL</sequence>
<dbReference type="HOGENOM" id="CLU_073161_0_0_1"/>
<organism evidence="3 4">
    <name type="scientific">Trichosporon asahii var. asahii (strain ATCC 90039 / CBS 2479 / JCM 2466 / KCTC 7840 / NBRC 103889/ NCYC 2677 / UAMH 7654)</name>
    <name type="common">Yeast</name>
    <dbReference type="NCBI Taxonomy" id="1186058"/>
    <lineage>
        <taxon>Eukaryota</taxon>
        <taxon>Fungi</taxon>
        <taxon>Dikarya</taxon>
        <taxon>Basidiomycota</taxon>
        <taxon>Agaricomycotina</taxon>
        <taxon>Tremellomycetes</taxon>
        <taxon>Trichosporonales</taxon>
        <taxon>Trichosporonaceae</taxon>
        <taxon>Trichosporon</taxon>
    </lineage>
</organism>
<gene>
    <name evidence="3" type="ORF">A1Q1_05087</name>
</gene>
<evidence type="ECO:0000256" key="1">
    <source>
        <dbReference type="SAM" id="MobiDB-lite"/>
    </source>
</evidence>
<evidence type="ECO:0000313" key="3">
    <source>
        <dbReference type="EMBL" id="EJT46258.1"/>
    </source>
</evidence>
<protein>
    <recommendedName>
        <fullName evidence="5">VWFA domain-containing protein</fullName>
    </recommendedName>
</protein>
<proteinExistence type="predicted"/>
<reference evidence="3 4" key="1">
    <citation type="journal article" date="2012" name="Eukaryot. Cell">
        <title>Draft genome sequence of CBS 2479, the standard type strain of Trichosporon asahii.</title>
        <authorList>
            <person name="Yang R.Y."/>
            <person name="Li H.T."/>
            <person name="Zhu H."/>
            <person name="Zhou G.P."/>
            <person name="Wang M."/>
            <person name="Wang L."/>
        </authorList>
    </citation>
    <scope>NUCLEOTIDE SEQUENCE [LARGE SCALE GENOMIC DNA]</scope>
    <source>
        <strain evidence="4">ATCC 90039 / CBS 2479 / JCM 2466 / KCTC 7840 / NCYC 2677 / UAMH 7654</strain>
    </source>
</reference>
<accession>J5Q9X3</accession>
<feature type="chain" id="PRO_5003784726" description="VWFA domain-containing protein" evidence="2">
    <location>
        <begin position="17"/>
        <end position="354"/>
    </location>
</feature>
<name>J5Q9X3_TRIAS</name>